<organism evidence="1 2">
    <name type="scientific">Pleurodeles waltl</name>
    <name type="common">Iberian ribbed newt</name>
    <dbReference type="NCBI Taxonomy" id="8319"/>
    <lineage>
        <taxon>Eukaryota</taxon>
        <taxon>Metazoa</taxon>
        <taxon>Chordata</taxon>
        <taxon>Craniata</taxon>
        <taxon>Vertebrata</taxon>
        <taxon>Euteleostomi</taxon>
        <taxon>Amphibia</taxon>
        <taxon>Batrachia</taxon>
        <taxon>Caudata</taxon>
        <taxon>Salamandroidea</taxon>
        <taxon>Salamandridae</taxon>
        <taxon>Pleurodelinae</taxon>
        <taxon>Pleurodeles</taxon>
    </lineage>
</organism>
<dbReference type="Proteomes" id="UP001066276">
    <property type="component" value="Chromosome 5"/>
</dbReference>
<evidence type="ECO:0000313" key="1">
    <source>
        <dbReference type="EMBL" id="KAJ1150953.1"/>
    </source>
</evidence>
<sequence>MPLQCRYIVSFKRGCRRRLRPAGELPQHWEVSLVGTDALRLRYAAAILLSVPPGLSRRSSNTILLGL</sequence>
<dbReference type="EMBL" id="JANPWB010000009">
    <property type="protein sequence ID" value="KAJ1150953.1"/>
    <property type="molecule type" value="Genomic_DNA"/>
</dbReference>
<name>A0AAV7RG36_PLEWA</name>
<dbReference type="AlphaFoldDB" id="A0AAV7RG36"/>
<protein>
    <submittedName>
        <fullName evidence="1">Uncharacterized protein</fullName>
    </submittedName>
</protein>
<proteinExistence type="predicted"/>
<gene>
    <name evidence="1" type="ORF">NDU88_003740</name>
</gene>
<accession>A0AAV7RG36</accession>
<comment type="caution">
    <text evidence="1">The sequence shown here is derived from an EMBL/GenBank/DDBJ whole genome shotgun (WGS) entry which is preliminary data.</text>
</comment>
<reference evidence="1" key="1">
    <citation type="journal article" date="2022" name="bioRxiv">
        <title>Sequencing and chromosome-scale assembly of the giantPleurodeles waltlgenome.</title>
        <authorList>
            <person name="Brown T."/>
            <person name="Elewa A."/>
            <person name="Iarovenko S."/>
            <person name="Subramanian E."/>
            <person name="Araus A.J."/>
            <person name="Petzold A."/>
            <person name="Susuki M."/>
            <person name="Suzuki K.-i.T."/>
            <person name="Hayashi T."/>
            <person name="Toyoda A."/>
            <person name="Oliveira C."/>
            <person name="Osipova E."/>
            <person name="Leigh N.D."/>
            <person name="Simon A."/>
            <person name="Yun M.H."/>
        </authorList>
    </citation>
    <scope>NUCLEOTIDE SEQUENCE</scope>
    <source>
        <strain evidence="1">20211129_DDA</strain>
        <tissue evidence="1">Liver</tissue>
    </source>
</reference>
<keyword evidence="2" id="KW-1185">Reference proteome</keyword>
<evidence type="ECO:0000313" key="2">
    <source>
        <dbReference type="Proteomes" id="UP001066276"/>
    </source>
</evidence>